<name>A0A443HZ59_BYSSP</name>
<evidence type="ECO:0000259" key="3">
    <source>
        <dbReference type="Pfam" id="PF07859"/>
    </source>
</evidence>
<evidence type="ECO:0000313" key="5">
    <source>
        <dbReference type="Proteomes" id="UP000283841"/>
    </source>
</evidence>
<dbReference type="AlphaFoldDB" id="A0A443HZ59"/>
<feature type="domain" description="Alpha/beta hydrolase fold-3" evidence="3">
    <location>
        <begin position="84"/>
        <end position="290"/>
    </location>
</feature>
<evidence type="ECO:0000256" key="2">
    <source>
        <dbReference type="SAM" id="MobiDB-lite"/>
    </source>
</evidence>
<dbReference type="SUPFAM" id="SSF53474">
    <property type="entry name" value="alpha/beta-Hydrolases"/>
    <property type="match status" value="1"/>
</dbReference>
<dbReference type="VEuPathDB" id="FungiDB:C8Q69DRAFT_462331"/>
<dbReference type="GO" id="GO:0016787">
    <property type="term" value="F:hydrolase activity"/>
    <property type="evidence" value="ECO:0007669"/>
    <property type="project" value="UniProtKB-KW"/>
</dbReference>
<feature type="region of interest" description="Disordered" evidence="2">
    <location>
        <begin position="283"/>
        <end position="302"/>
    </location>
</feature>
<dbReference type="STRING" id="264951.A0A443HZ59"/>
<accession>A0A443HZ59</accession>
<dbReference type="PANTHER" id="PTHR48081">
    <property type="entry name" value="AB HYDROLASE SUPERFAMILY PROTEIN C4A8.06C"/>
    <property type="match status" value="1"/>
</dbReference>
<comment type="caution">
    <text evidence="4">The sequence shown here is derived from an EMBL/GenBank/DDBJ whole genome shotgun (WGS) entry which is preliminary data.</text>
</comment>
<dbReference type="PANTHER" id="PTHR48081:SF8">
    <property type="entry name" value="ALPHA_BETA HYDROLASE FOLD-3 DOMAIN-CONTAINING PROTEIN-RELATED"/>
    <property type="match status" value="1"/>
</dbReference>
<evidence type="ECO:0000256" key="1">
    <source>
        <dbReference type="ARBA" id="ARBA00022801"/>
    </source>
</evidence>
<reference evidence="4 5" key="1">
    <citation type="journal article" date="2018" name="Front. Microbiol.">
        <title>Genomic and genetic insights into a cosmopolitan fungus, Paecilomyces variotii (Eurotiales).</title>
        <authorList>
            <person name="Urquhart A.S."/>
            <person name="Mondo S.J."/>
            <person name="Makela M.R."/>
            <person name="Hane J.K."/>
            <person name="Wiebenga A."/>
            <person name="He G."/>
            <person name="Mihaltcheva S."/>
            <person name="Pangilinan J."/>
            <person name="Lipzen A."/>
            <person name="Barry K."/>
            <person name="de Vries R.P."/>
            <person name="Grigoriev I.V."/>
            <person name="Idnurm A."/>
        </authorList>
    </citation>
    <scope>NUCLEOTIDE SEQUENCE [LARGE SCALE GENOMIC DNA]</scope>
    <source>
        <strain evidence="4 5">CBS 101075</strain>
    </source>
</reference>
<dbReference type="EMBL" id="RCNU01000003">
    <property type="protein sequence ID" value="RWQ97096.1"/>
    <property type="molecule type" value="Genomic_DNA"/>
</dbReference>
<keyword evidence="1 4" id="KW-0378">Hydrolase</keyword>
<dbReference type="InterPro" id="IPR029058">
    <property type="entry name" value="AB_hydrolase_fold"/>
</dbReference>
<dbReference type="GeneID" id="39599584"/>
<gene>
    <name evidence="4" type="ORF">C8Q69DRAFT_462331</name>
</gene>
<protein>
    <submittedName>
        <fullName evidence="4">Alpha/Beta hydrolase protein</fullName>
    </submittedName>
</protein>
<dbReference type="RefSeq" id="XP_028486741.1">
    <property type="nucleotide sequence ID" value="XM_028630307.1"/>
</dbReference>
<proteinExistence type="predicted"/>
<dbReference type="Proteomes" id="UP000283841">
    <property type="component" value="Unassembled WGS sequence"/>
</dbReference>
<feature type="compositionally biased region" description="Basic residues" evidence="2">
    <location>
        <begin position="290"/>
        <end position="302"/>
    </location>
</feature>
<sequence>MTLPLLSYMRLKLIAVVIRCIVRIANITRVFHPEPKYKNKQRLRIPSRDAGRFILADLYTPEQNNTSTNNDDTNNDDNNPTPIIINFHGSGFVIPSLGSDARYCSHIANATGIPVLDADYRKGPEHPFPAAPEDVFDVLHWIITVQSARFDTHNIVLSGFSAGANLALVASSSLQKQLRQNLLLPSGEDDFDIKATVAFYPVTNLTILPEAKIVPKPRYPIHPALGRIFDACYVPDSVRDRSVMRNPLISPSFVDEEDFPDTVVIITCEGDTLAPEGNELAEKLKESGGKRKGGKESRRRRRKVMNVQLKGVGHAFDKFTGNIEKKRREEAYGLVVEVLKEVFGK</sequence>
<keyword evidence="5" id="KW-1185">Reference proteome</keyword>
<dbReference type="Gene3D" id="3.40.50.1820">
    <property type="entry name" value="alpha/beta hydrolase"/>
    <property type="match status" value="1"/>
</dbReference>
<dbReference type="Pfam" id="PF07859">
    <property type="entry name" value="Abhydrolase_3"/>
    <property type="match status" value="1"/>
</dbReference>
<dbReference type="InterPro" id="IPR013094">
    <property type="entry name" value="AB_hydrolase_3"/>
</dbReference>
<evidence type="ECO:0000313" key="4">
    <source>
        <dbReference type="EMBL" id="RWQ97096.1"/>
    </source>
</evidence>
<organism evidence="4 5">
    <name type="scientific">Byssochlamys spectabilis</name>
    <name type="common">Paecilomyces variotii</name>
    <dbReference type="NCBI Taxonomy" id="264951"/>
    <lineage>
        <taxon>Eukaryota</taxon>
        <taxon>Fungi</taxon>
        <taxon>Dikarya</taxon>
        <taxon>Ascomycota</taxon>
        <taxon>Pezizomycotina</taxon>
        <taxon>Eurotiomycetes</taxon>
        <taxon>Eurotiomycetidae</taxon>
        <taxon>Eurotiales</taxon>
        <taxon>Thermoascaceae</taxon>
        <taxon>Paecilomyces</taxon>
    </lineage>
</organism>
<dbReference type="InterPro" id="IPR050300">
    <property type="entry name" value="GDXG_lipolytic_enzyme"/>
</dbReference>